<feature type="region of interest" description="Disordered" evidence="1">
    <location>
        <begin position="1"/>
        <end position="25"/>
    </location>
</feature>
<evidence type="ECO:0000313" key="4">
    <source>
        <dbReference type="Proteomes" id="UP000179069"/>
    </source>
</evidence>
<reference evidence="3 4" key="1">
    <citation type="journal article" date="2016" name="Nat. Commun.">
        <title>Thousands of microbial genomes shed light on interconnected biogeochemical processes in an aquifer system.</title>
        <authorList>
            <person name="Anantharaman K."/>
            <person name="Brown C.T."/>
            <person name="Hug L.A."/>
            <person name="Sharon I."/>
            <person name="Castelle C.J."/>
            <person name="Probst A.J."/>
            <person name="Thomas B.C."/>
            <person name="Singh A."/>
            <person name="Wilkins M.J."/>
            <person name="Karaoz U."/>
            <person name="Brodie E.L."/>
            <person name="Williams K.H."/>
            <person name="Hubbard S.S."/>
            <person name="Banfield J.F."/>
        </authorList>
    </citation>
    <scope>NUCLEOTIDE SEQUENCE [LARGE SCALE GENOMIC DNA]</scope>
</reference>
<evidence type="ECO:0008006" key="5">
    <source>
        <dbReference type="Google" id="ProtNLM"/>
    </source>
</evidence>
<keyword evidence="2" id="KW-0812">Transmembrane</keyword>
<comment type="caution">
    <text evidence="3">The sequence shown here is derived from an EMBL/GenBank/DDBJ whole genome shotgun (WGS) entry which is preliminary data.</text>
</comment>
<keyword evidence="2" id="KW-1133">Transmembrane helix</keyword>
<protein>
    <recommendedName>
        <fullName evidence="5">DUF3105 domain-containing protein</fullName>
    </recommendedName>
</protein>
<evidence type="ECO:0000256" key="1">
    <source>
        <dbReference type="SAM" id="MobiDB-lite"/>
    </source>
</evidence>
<evidence type="ECO:0000256" key="2">
    <source>
        <dbReference type="SAM" id="Phobius"/>
    </source>
</evidence>
<proteinExistence type="predicted"/>
<evidence type="ECO:0000313" key="3">
    <source>
        <dbReference type="EMBL" id="OGY17344.1"/>
    </source>
</evidence>
<sequence length="172" mass="19900">MEFDKSESLSPKQQKRSRKHLAREADSRRLRLRRSRQRIAWGILLILAIGGVFIWLKNRQVLPPTDIAGHIEKNPPAHILDEPMPLEIQKHMLEHADGDGPPGVIINYNCRDFACESDLQENLKQIAEEYPEYVYITPYPGMTKKIAVTRVGKIESFNSFDRDALHRFIRGQ</sequence>
<name>A0A1G1VPT6_9BACT</name>
<dbReference type="AlphaFoldDB" id="A0A1G1VPT6"/>
<organism evidence="3 4">
    <name type="scientific">Candidatus Chisholmbacteria bacterium RIFCSPHIGHO2_01_FULL_49_18</name>
    <dbReference type="NCBI Taxonomy" id="1797590"/>
    <lineage>
        <taxon>Bacteria</taxon>
        <taxon>Candidatus Chisholmiibacteriota</taxon>
    </lineage>
</organism>
<dbReference type="Proteomes" id="UP000179069">
    <property type="component" value="Unassembled WGS sequence"/>
</dbReference>
<gene>
    <name evidence="3" type="ORF">A2785_00540</name>
</gene>
<keyword evidence="2" id="KW-0472">Membrane</keyword>
<accession>A0A1G1VPT6</accession>
<feature type="transmembrane region" description="Helical" evidence="2">
    <location>
        <begin position="39"/>
        <end position="56"/>
    </location>
</feature>
<dbReference type="EMBL" id="MHCI01000003">
    <property type="protein sequence ID" value="OGY17344.1"/>
    <property type="molecule type" value="Genomic_DNA"/>
</dbReference>